<organism evidence="1 2">
    <name type="scientific">Austropuccinia psidii MF-1</name>
    <dbReference type="NCBI Taxonomy" id="1389203"/>
    <lineage>
        <taxon>Eukaryota</taxon>
        <taxon>Fungi</taxon>
        <taxon>Dikarya</taxon>
        <taxon>Basidiomycota</taxon>
        <taxon>Pucciniomycotina</taxon>
        <taxon>Pucciniomycetes</taxon>
        <taxon>Pucciniales</taxon>
        <taxon>Sphaerophragmiaceae</taxon>
        <taxon>Austropuccinia</taxon>
    </lineage>
</organism>
<proteinExistence type="predicted"/>
<dbReference type="EMBL" id="AVOT02033453">
    <property type="protein sequence ID" value="MBW0527357.1"/>
    <property type="molecule type" value="Genomic_DNA"/>
</dbReference>
<evidence type="ECO:0000313" key="2">
    <source>
        <dbReference type="Proteomes" id="UP000765509"/>
    </source>
</evidence>
<dbReference type="AlphaFoldDB" id="A0A9Q3F041"/>
<protein>
    <submittedName>
        <fullName evidence="1">Uncharacterized protein</fullName>
    </submittedName>
</protein>
<name>A0A9Q3F041_9BASI</name>
<dbReference type="Proteomes" id="UP000765509">
    <property type="component" value="Unassembled WGS sequence"/>
</dbReference>
<evidence type="ECO:0000313" key="1">
    <source>
        <dbReference type="EMBL" id="MBW0527357.1"/>
    </source>
</evidence>
<gene>
    <name evidence="1" type="ORF">O181_067072</name>
</gene>
<sequence>MVNRRLDDSPISSDLGTLEVSERIIEDQACSTQPPSPLEAGYAQPQASLEKALPKGWKYDLVAETTPEDITSVISMKHIVPGKRTRQPPPRFAGAVINTAPRSFCRSHGFFKIKCRGKGIR</sequence>
<keyword evidence="2" id="KW-1185">Reference proteome</keyword>
<reference evidence="1" key="1">
    <citation type="submission" date="2021-03" db="EMBL/GenBank/DDBJ databases">
        <title>Draft genome sequence of rust myrtle Austropuccinia psidii MF-1, a brazilian biotype.</title>
        <authorList>
            <person name="Quecine M.C."/>
            <person name="Pachon D.M.R."/>
            <person name="Bonatelli M.L."/>
            <person name="Correr F.H."/>
            <person name="Franceschini L.M."/>
            <person name="Leite T.F."/>
            <person name="Margarido G.R.A."/>
            <person name="Almeida C.A."/>
            <person name="Ferrarezi J.A."/>
            <person name="Labate C.A."/>
        </authorList>
    </citation>
    <scope>NUCLEOTIDE SEQUENCE</scope>
    <source>
        <strain evidence="1">MF-1</strain>
    </source>
</reference>
<accession>A0A9Q3F041</accession>
<comment type="caution">
    <text evidence="1">The sequence shown here is derived from an EMBL/GenBank/DDBJ whole genome shotgun (WGS) entry which is preliminary data.</text>
</comment>